<protein>
    <submittedName>
        <fullName evidence="1">Uncharacterized protein</fullName>
    </submittedName>
</protein>
<dbReference type="AlphaFoldDB" id="A0A1C0A8Y7"/>
<keyword evidence="2" id="KW-1185">Reference proteome</keyword>
<dbReference type="EMBL" id="LWDV01000009">
    <property type="protein sequence ID" value="OCL26723.1"/>
    <property type="molecule type" value="Genomic_DNA"/>
</dbReference>
<sequence>MVGSYGRLDYIGVKGDNLTPHHMPSAKYIEQHGVNYRDGISMFVEQPYPGSGGRHRLTKTYGRNMTDIQKQNYYNLSPRDALAYDIRDLRKIYMDQNIYTSEIRSGLLEVIQQNKSDFPDLYKK</sequence>
<reference evidence="1 2" key="2">
    <citation type="submission" date="2016-08" db="EMBL/GenBank/DDBJ databases">
        <title>Orenia metallireducens sp. nov. strain Z6, a Novel Metal-reducing Firmicute from the Deep Subsurface.</title>
        <authorList>
            <person name="Maxim B.I."/>
            <person name="Kenneth K."/>
            <person name="Flynn T.M."/>
            <person name="Oloughlin E.J."/>
            <person name="Locke R.A."/>
            <person name="Weber J.R."/>
            <person name="Egan S.M."/>
            <person name="Mackie R.I."/>
            <person name="Cann I.K."/>
        </authorList>
    </citation>
    <scope>NUCLEOTIDE SEQUENCE [LARGE SCALE GENOMIC DNA]</scope>
    <source>
        <strain evidence="1 2">Z6</strain>
    </source>
</reference>
<proteinExistence type="predicted"/>
<comment type="caution">
    <text evidence="1">The sequence shown here is derived from an EMBL/GenBank/DDBJ whole genome shotgun (WGS) entry which is preliminary data.</text>
</comment>
<gene>
    <name evidence="1" type="ORF">U472_08240</name>
</gene>
<reference evidence="2" key="1">
    <citation type="submission" date="2016-07" db="EMBL/GenBank/DDBJ databases">
        <authorList>
            <person name="Florea S."/>
            <person name="Webb J.S."/>
            <person name="Jaromczyk J."/>
            <person name="Schardl C.L."/>
        </authorList>
    </citation>
    <scope>NUCLEOTIDE SEQUENCE [LARGE SCALE GENOMIC DNA]</scope>
    <source>
        <strain evidence="2">Z6</strain>
    </source>
</reference>
<organism evidence="1 2">
    <name type="scientific">Orenia metallireducens</name>
    <dbReference type="NCBI Taxonomy" id="1413210"/>
    <lineage>
        <taxon>Bacteria</taxon>
        <taxon>Bacillati</taxon>
        <taxon>Bacillota</taxon>
        <taxon>Clostridia</taxon>
        <taxon>Halanaerobiales</taxon>
        <taxon>Halobacteroidaceae</taxon>
        <taxon>Orenia</taxon>
    </lineage>
</organism>
<evidence type="ECO:0000313" key="1">
    <source>
        <dbReference type="EMBL" id="OCL26723.1"/>
    </source>
</evidence>
<name>A0A1C0A8Y7_9FIRM</name>
<evidence type="ECO:0000313" key="2">
    <source>
        <dbReference type="Proteomes" id="UP000093514"/>
    </source>
</evidence>
<accession>A0A1C0A8Y7</accession>
<dbReference type="Proteomes" id="UP000093514">
    <property type="component" value="Unassembled WGS sequence"/>
</dbReference>